<organism evidence="2">
    <name type="scientific">Brassica oleracea</name>
    <name type="common">Wild cabbage</name>
    <dbReference type="NCBI Taxonomy" id="3712"/>
    <lineage>
        <taxon>Eukaryota</taxon>
        <taxon>Viridiplantae</taxon>
        <taxon>Streptophyta</taxon>
        <taxon>Embryophyta</taxon>
        <taxon>Tracheophyta</taxon>
        <taxon>Spermatophyta</taxon>
        <taxon>Magnoliopsida</taxon>
        <taxon>eudicotyledons</taxon>
        <taxon>Gunneridae</taxon>
        <taxon>Pentapetalae</taxon>
        <taxon>rosids</taxon>
        <taxon>malvids</taxon>
        <taxon>Brassicales</taxon>
        <taxon>Brassicaceae</taxon>
        <taxon>Brassiceae</taxon>
        <taxon>Brassica</taxon>
    </lineage>
</organism>
<name>A0A3P6DFG8_BRAOL</name>
<reference evidence="2" key="1">
    <citation type="submission" date="2018-11" db="EMBL/GenBank/DDBJ databases">
        <authorList>
            <consortium name="Genoscope - CEA"/>
            <person name="William W."/>
        </authorList>
    </citation>
    <scope>NUCLEOTIDE SEQUENCE</scope>
</reference>
<accession>A0A3P6DFG8</accession>
<dbReference type="AlphaFoldDB" id="A0A3P6DFG8"/>
<evidence type="ECO:0000313" key="1">
    <source>
        <dbReference type="EMBL" id="VDD19318.1"/>
    </source>
</evidence>
<evidence type="ECO:0008006" key="3">
    <source>
        <dbReference type="Google" id="ProtNLM"/>
    </source>
</evidence>
<sequence>MCKVGQLRLAVSWLGNRVASVDTVTSYNVYALCQHGLADEAYEFCKVVNVARAKPL</sequence>
<gene>
    <name evidence="1" type="ORF">BOLC2T06662H</name>
    <name evidence="2" type="ORF">BOLC2T06664H</name>
</gene>
<feature type="non-terminal residue" evidence="2">
    <location>
        <position position="1"/>
    </location>
</feature>
<feature type="non-terminal residue" evidence="2">
    <location>
        <position position="56"/>
    </location>
</feature>
<proteinExistence type="predicted"/>
<dbReference type="EMBL" id="LR031874">
    <property type="protein sequence ID" value="VDD19322.1"/>
    <property type="molecule type" value="Genomic_DNA"/>
</dbReference>
<protein>
    <recommendedName>
        <fullName evidence="3">Pentatricopeptide repeat-containing protein</fullName>
    </recommendedName>
</protein>
<evidence type="ECO:0000313" key="2">
    <source>
        <dbReference type="EMBL" id="VDD19322.1"/>
    </source>
</evidence>
<dbReference type="EMBL" id="LR031874">
    <property type="protein sequence ID" value="VDD19318.1"/>
    <property type="molecule type" value="Genomic_DNA"/>
</dbReference>